<organism evidence="1 2">
    <name type="scientific">Shewanella benthica</name>
    <dbReference type="NCBI Taxonomy" id="43661"/>
    <lineage>
        <taxon>Bacteria</taxon>
        <taxon>Pseudomonadati</taxon>
        <taxon>Pseudomonadota</taxon>
        <taxon>Gammaproteobacteria</taxon>
        <taxon>Alteromonadales</taxon>
        <taxon>Shewanellaceae</taxon>
        <taxon>Shewanella</taxon>
    </lineage>
</organism>
<dbReference type="AlphaFoldDB" id="A0A330M8H2"/>
<name>A0A330M8H2_9GAMM</name>
<evidence type="ECO:0000313" key="1">
    <source>
        <dbReference type="EMBL" id="SQH76087.1"/>
    </source>
</evidence>
<dbReference type="Proteomes" id="UP000250123">
    <property type="component" value="Chromosome SHEWBE"/>
</dbReference>
<protein>
    <submittedName>
        <fullName evidence="1">Uncharacterized protein</fullName>
    </submittedName>
</protein>
<reference evidence="2" key="1">
    <citation type="submission" date="2018-06" db="EMBL/GenBank/DDBJ databases">
        <authorList>
            <person name="Cea G.-C."/>
            <person name="William W."/>
        </authorList>
    </citation>
    <scope>NUCLEOTIDE SEQUENCE [LARGE SCALE GENOMIC DNA]</scope>
    <source>
        <strain evidence="2">DB21MT-2</strain>
    </source>
</reference>
<dbReference type="EMBL" id="LS483452">
    <property type="protein sequence ID" value="SQH76087.1"/>
    <property type="molecule type" value="Genomic_DNA"/>
</dbReference>
<dbReference type="KEGG" id="sbk:SHEWBE_2121"/>
<evidence type="ECO:0000313" key="2">
    <source>
        <dbReference type="Proteomes" id="UP000250123"/>
    </source>
</evidence>
<gene>
    <name evidence="1" type="ORF">SHEWBE_2121</name>
</gene>
<accession>A0A330M8H2</accession>
<proteinExistence type="predicted"/>
<sequence length="38" mass="4325">MVAKELDVHVSEVTGMKPLDFVERNDVTGKVRKGNLRR</sequence>